<comment type="caution">
    <text evidence="1">The sequence shown here is derived from an EMBL/GenBank/DDBJ whole genome shotgun (WGS) entry which is preliminary data.</text>
</comment>
<protein>
    <recommendedName>
        <fullName evidence="3">HMG box domain-containing protein</fullName>
    </recommendedName>
</protein>
<sequence>MLRNRINSGNIFPPIYRNPTELLRLYLGLRRRVLKPPSIYDIFKINFTKEAERLGFNDQFLINHEANYSWTYATRQQRQHYNQLTRDVQNLYSQINARNYYSRNSRSYQVVSSARLSTNNVNVTSPTRMSVNIRNNNNLNSLLNDNIFGDTFNDGIAFNSDNEFDMTFLNPWPQSLWGESNFENII</sequence>
<gene>
    <name evidence="1" type="ORF">C1645_880497</name>
</gene>
<dbReference type="Proteomes" id="UP000265703">
    <property type="component" value="Unassembled WGS sequence"/>
</dbReference>
<evidence type="ECO:0008006" key="3">
    <source>
        <dbReference type="Google" id="ProtNLM"/>
    </source>
</evidence>
<evidence type="ECO:0000313" key="2">
    <source>
        <dbReference type="Proteomes" id="UP000265703"/>
    </source>
</evidence>
<dbReference type="EMBL" id="QKYT01000572">
    <property type="protein sequence ID" value="RIA83439.1"/>
    <property type="molecule type" value="Genomic_DNA"/>
</dbReference>
<dbReference type="OrthoDB" id="2370836at2759"/>
<organism evidence="1 2">
    <name type="scientific">Glomus cerebriforme</name>
    <dbReference type="NCBI Taxonomy" id="658196"/>
    <lineage>
        <taxon>Eukaryota</taxon>
        <taxon>Fungi</taxon>
        <taxon>Fungi incertae sedis</taxon>
        <taxon>Mucoromycota</taxon>
        <taxon>Glomeromycotina</taxon>
        <taxon>Glomeromycetes</taxon>
        <taxon>Glomerales</taxon>
        <taxon>Glomeraceae</taxon>
        <taxon>Glomus</taxon>
    </lineage>
</organism>
<reference evidence="1 2" key="1">
    <citation type="submission" date="2018-06" db="EMBL/GenBank/DDBJ databases">
        <title>Comparative genomics reveals the genomic features of Rhizophagus irregularis, R. cerebriforme, R. diaphanum and Gigaspora rosea, and their symbiotic lifestyle signature.</title>
        <authorList>
            <person name="Morin E."/>
            <person name="San Clemente H."/>
            <person name="Chen E.C.H."/>
            <person name="De La Providencia I."/>
            <person name="Hainaut M."/>
            <person name="Kuo A."/>
            <person name="Kohler A."/>
            <person name="Murat C."/>
            <person name="Tang N."/>
            <person name="Roy S."/>
            <person name="Loubradou J."/>
            <person name="Henrissat B."/>
            <person name="Grigoriev I.V."/>
            <person name="Corradi N."/>
            <person name="Roux C."/>
            <person name="Martin F.M."/>
        </authorList>
    </citation>
    <scope>NUCLEOTIDE SEQUENCE [LARGE SCALE GENOMIC DNA]</scope>
    <source>
        <strain evidence="1 2">DAOM 227022</strain>
    </source>
</reference>
<dbReference type="AlphaFoldDB" id="A0A397SEZ3"/>
<accession>A0A397SEZ3</accession>
<proteinExistence type="predicted"/>
<keyword evidence="2" id="KW-1185">Reference proteome</keyword>
<evidence type="ECO:0000313" key="1">
    <source>
        <dbReference type="EMBL" id="RIA83439.1"/>
    </source>
</evidence>
<name>A0A397SEZ3_9GLOM</name>